<evidence type="ECO:0000256" key="2">
    <source>
        <dbReference type="ARBA" id="ARBA00008150"/>
    </source>
</evidence>
<comment type="subcellular location">
    <subcellularLocation>
        <location evidence="1">Periplasm</location>
    </subcellularLocation>
</comment>
<dbReference type="CDD" id="cd16327">
    <property type="entry name" value="RseB"/>
    <property type="match status" value="1"/>
</dbReference>
<evidence type="ECO:0000259" key="5">
    <source>
        <dbReference type="Pfam" id="PF03888"/>
    </source>
</evidence>
<dbReference type="InterPro" id="IPR005588">
    <property type="entry name" value="MucB_RseB"/>
</dbReference>
<keyword evidence="4" id="KW-0574">Periplasm</keyword>
<accession>A0ABS8WG70</accession>
<dbReference type="InterPro" id="IPR038484">
    <property type="entry name" value="MucB/RseB_C_sf"/>
</dbReference>
<comment type="similarity">
    <text evidence="2">Belongs to the RseB family.</text>
</comment>
<sequence>MRQSYSTLNYDLSYIQVYEGIIEPKRLSHGVLDGVEISYLSYLNGPPTEYVQRGKNVSFFEPDIEPYTLATKLLQGTVFQIVNQDLTRLQKSYDFVQAGKSRVAGRPAQVIRMSPKDADRYGYLLWLDRHTSLPLRIDTLDQHGQLVEQMMAISLRLYNEATPWIAELAAVELPAVVKINPSASHDDSQWRLDWVPKGFELVSSDRHSLPLTGDTVDYFMLSDGVSVISVYVEPDTGNQNTPEPVARKGATNLITINQKGKRITVVGDIPAETGLRIARAIAPELSPQTKGNLNGH</sequence>
<protein>
    <submittedName>
        <fullName evidence="7">MucB/RseB C-terminal domain-containing protein</fullName>
    </submittedName>
</protein>
<evidence type="ECO:0000256" key="3">
    <source>
        <dbReference type="ARBA" id="ARBA00022729"/>
    </source>
</evidence>
<dbReference type="InterPro" id="IPR033436">
    <property type="entry name" value="MucB/RseB_C"/>
</dbReference>
<dbReference type="Gene3D" id="3.30.200.100">
    <property type="entry name" value="MucB/RseB, C-terminal domain"/>
    <property type="match status" value="1"/>
</dbReference>
<dbReference type="PANTHER" id="PTHR38782">
    <property type="match status" value="1"/>
</dbReference>
<dbReference type="Pfam" id="PF17188">
    <property type="entry name" value="MucB_RseB_C"/>
    <property type="match status" value="1"/>
</dbReference>
<feature type="domain" description="MucB/RseB N-terminal" evidence="5">
    <location>
        <begin position="1"/>
        <end position="167"/>
    </location>
</feature>
<evidence type="ECO:0000313" key="7">
    <source>
        <dbReference type="EMBL" id="MCE2597323.1"/>
    </source>
</evidence>
<evidence type="ECO:0000259" key="6">
    <source>
        <dbReference type="Pfam" id="PF17188"/>
    </source>
</evidence>
<feature type="domain" description="MucB/RseB C-terminal" evidence="6">
    <location>
        <begin position="185"/>
        <end position="281"/>
    </location>
</feature>
<dbReference type="PIRSF" id="PIRSF005427">
    <property type="entry name" value="RseB"/>
    <property type="match status" value="1"/>
</dbReference>
<evidence type="ECO:0000256" key="1">
    <source>
        <dbReference type="ARBA" id="ARBA00004418"/>
    </source>
</evidence>
<keyword evidence="3" id="KW-0732">Signal</keyword>
<reference evidence="7 8" key="1">
    <citation type="journal article" date="2022" name="Environ. Microbiol. Rep.">
        <title>Eco-phylogenetic analyses reveal divergent evolution of vitamin B12 metabolism in the marine bacterial family 'Psychromonadaceae'.</title>
        <authorList>
            <person name="Jin X."/>
            <person name="Yang Y."/>
            <person name="Cao H."/>
            <person name="Gao B."/>
            <person name="Zhao Z."/>
        </authorList>
    </citation>
    <scope>NUCLEOTIDE SEQUENCE [LARGE SCALE GENOMIC DNA]</scope>
    <source>
        <strain evidence="7 8">MKS20</strain>
    </source>
</reference>
<dbReference type="PANTHER" id="PTHR38782:SF1">
    <property type="entry name" value="SIGMA-E FACTOR REGULATORY PROTEIN RSEB"/>
    <property type="match status" value="1"/>
</dbReference>
<proteinExistence type="inferred from homology"/>
<dbReference type="EMBL" id="JAIMJA010000042">
    <property type="protein sequence ID" value="MCE2597323.1"/>
    <property type="molecule type" value="Genomic_DNA"/>
</dbReference>
<dbReference type="InterPro" id="IPR033434">
    <property type="entry name" value="MucB/RseB_N"/>
</dbReference>
<evidence type="ECO:0000313" key="8">
    <source>
        <dbReference type="Proteomes" id="UP001201273"/>
    </source>
</evidence>
<keyword evidence="8" id="KW-1185">Reference proteome</keyword>
<organism evidence="7 8">
    <name type="scientific">Motilimonas cestriensis</name>
    <dbReference type="NCBI Taxonomy" id="2742685"/>
    <lineage>
        <taxon>Bacteria</taxon>
        <taxon>Pseudomonadati</taxon>
        <taxon>Pseudomonadota</taxon>
        <taxon>Gammaproteobacteria</taxon>
        <taxon>Alteromonadales</taxon>
        <taxon>Alteromonadales genera incertae sedis</taxon>
        <taxon>Motilimonas</taxon>
    </lineage>
</organism>
<dbReference type="Pfam" id="PF03888">
    <property type="entry name" value="MucB_RseB"/>
    <property type="match status" value="1"/>
</dbReference>
<name>A0ABS8WG70_9GAMM</name>
<dbReference type="Gene3D" id="2.50.20.10">
    <property type="entry name" value="Lipoprotein localisation LolA/LolB/LppX"/>
    <property type="match status" value="1"/>
</dbReference>
<gene>
    <name evidence="7" type="ORF">K6Y31_21360</name>
</gene>
<comment type="caution">
    <text evidence="7">The sequence shown here is derived from an EMBL/GenBank/DDBJ whole genome shotgun (WGS) entry which is preliminary data.</text>
</comment>
<evidence type="ECO:0000256" key="4">
    <source>
        <dbReference type="ARBA" id="ARBA00022764"/>
    </source>
</evidence>
<dbReference type="Proteomes" id="UP001201273">
    <property type="component" value="Unassembled WGS sequence"/>
</dbReference>